<comment type="caution">
    <text evidence="1">The sequence shown here is derived from an EMBL/GenBank/DDBJ whole genome shotgun (WGS) entry which is preliminary data.</text>
</comment>
<feature type="non-terminal residue" evidence="1">
    <location>
        <position position="31"/>
    </location>
</feature>
<evidence type="ECO:0000313" key="2">
    <source>
        <dbReference type="EMBL" id="TCN39029.1"/>
    </source>
</evidence>
<organism evidence="1 3">
    <name type="scientific">Shinella granuli</name>
    <dbReference type="NCBI Taxonomy" id="323621"/>
    <lineage>
        <taxon>Bacteria</taxon>
        <taxon>Pseudomonadati</taxon>
        <taxon>Pseudomonadota</taxon>
        <taxon>Alphaproteobacteria</taxon>
        <taxon>Hyphomicrobiales</taxon>
        <taxon>Rhizobiaceae</taxon>
        <taxon>Shinella</taxon>
    </lineage>
</organism>
<proteinExistence type="predicted"/>
<dbReference type="AlphaFoldDB" id="A0A4R2C4Q7"/>
<protein>
    <submittedName>
        <fullName evidence="1">Uncharacterized protein</fullName>
    </submittedName>
</protein>
<evidence type="ECO:0000313" key="3">
    <source>
        <dbReference type="Proteomes" id="UP000295351"/>
    </source>
</evidence>
<dbReference type="EMBL" id="SLVX01000018">
    <property type="protein sequence ID" value="TCN39029.1"/>
    <property type="molecule type" value="Genomic_DNA"/>
</dbReference>
<reference evidence="1 3" key="1">
    <citation type="submission" date="2019-03" db="EMBL/GenBank/DDBJ databases">
        <title>Genomic Encyclopedia of Type Strains, Phase IV (KMG-IV): sequencing the most valuable type-strain genomes for metagenomic binning, comparative biology and taxonomic classification.</title>
        <authorList>
            <person name="Goeker M."/>
        </authorList>
    </citation>
    <scope>NUCLEOTIDE SEQUENCE [LARGE SCALE GENOMIC DNA]</scope>
    <source>
        <strain evidence="1 3">DSM 18401</strain>
    </source>
</reference>
<sequence length="31" mass="3535">MKAQVLTRYDDGLTADQWVSLQEVADPNIEK</sequence>
<accession>A0A4R2C4Q7</accession>
<evidence type="ECO:0000313" key="1">
    <source>
        <dbReference type="EMBL" id="TCN34715.1"/>
    </source>
</evidence>
<name>A0A4R2C4Q7_SHIGR</name>
<dbReference type="Proteomes" id="UP000295351">
    <property type="component" value="Unassembled WGS sequence"/>
</dbReference>
<gene>
    <name evidence="2" type="ORF">EV665_118115</name>
    <name evidence="1" type="ORF">EV665_13336</name>
</gene>
<keyword evidence="3" id="KW-1185">Reference proteome</keyword>
<dbReference type="EMBL" id="SLVX01000033">
    <property type="protein sequence ID" value="TCN34715.1"/>
    <property type="molecule type" value="Genomic_DNA"/>
</dbReference>